<accession>A0AAD5L4L5</accession>
<evidence type="ECO:0000313" key="2">
    <source>
        <dbReference type="EMBL" id="KAJ0389264.1"/>
    </source>
</evidence>
<dbReference type="InterPro" id="IPR000073">
    <property type="entry name" value="AB_hydrolase_1"/>
</dbReference>
<dbReference type="EMBL" id="JAKCXM010004294">
    <property type="protein sequence ID" value="KAJ0389264.1"/>
    <property type="molecule type" value="Genomic_DNA"/>
</dbReference>
<keyword evidence="3" id="KW-1185">Reference proteome</keyword>
<comment type="caution">
    <text evidence="2">The sequence shown here is derived from an EMBL/GenBank/DDBJ whole genome shotgun (WGS) entry which is preliminary data.</text>
</comment>
<protein>
    <recommendedName>
        <fullName evidence="1">AB hydrolase-1 domain-containing protein</fullName>
    </recommendedName>
</protein>
<dbReference type="Gene3D" id="3.40.50.1820">
    <property type="entry name" value="alpha/beta hydrolase"/>
    <property type="match status" value="1"/>
</dbReference>
<gene>
    <name evidence="2" type="ORF">P43SY_011306</name>
</gene>
<dbReference type="GO" id="GO:0016020">
    <property type="term" value="C:membrane"/>
    <property type="evidence" value="ECO:0007669"/>
    <property type="project" value="TreeGrafter"/>
</dbReference>
<evidence type="ECO:0000259" key="1">
    <source>
        <dbReference type="Pfam" id="PF00561"/>
    </source>
</evidence>
<proteinExistence type="predicted"/>
<organism evidence="2 3">
    <name type="scientific">Pythium insidiosum</name>
    <name type="common">Pythiosis disease agent</name>
    <dbReference type="NCBI Taxonomy" id="114742"/>
    <lineage>
        <taxon>Eukaryota</taxon>
        <taxon>Sar</taxon>
        <taxon>Stramenopiles</taxon>
        <taxon>Oomycota</taxon>
        <taxon>Peronosporomycetes</taxon>
        <taxon>Pythiales</taxon>
        <taxon>Pythiaceae</taxon>
        <taxon>Pythium</taxon>
    </lineage>
</organism>
<reference evidence="2" key="1">
    <citation type="submission" date="2021-12" db="EMBL/GenBank/DDBJ databases">
        <title>Prjna785345.</title>
        <authorList>
            <person name="Rujirawat T."/>
            <person name="Krajaejun T."/>
        </authorList>
    </citation>
    <scope>NUCLEOTIDE SEQUENCE</scope>
    <source>
        <strain evidence="2">Pi057C3</strain>
    </source>
</reference>
<sequence length="138" mass="14837">MPNAVDLYHKVQCNVLLVDYRGYGHSEGEPSEAGLRLDAEAVLHTLLERNDVDQAKLVVFGRSLGGAVALHLAHKAGDQIAGVVLENTFLSISSMVDALMPPPLACFKSLVLRINWDSETLIQSISTPILFVTAGNAV</sequence>
<dbReference type="GO" id="GO:0008474">
    <property type="term" value="F:palmitoyl-(protein) hydrolase activity"/>
    <property type="evidence" value="ECO:0007669"/>
    <property type="project" value="TreeGrafter"/>
</dbReference>
<feature type="domain" description="AB hydrolase-1" evidence="1">
    <location>
        <begin position="7"/>
        <end position="95"/>
    </location>
</feature>
<dbReference type="AlphaFoldDB" id="A0AAD5L4L5"/>
<dbReference type="Proteomes" id="UP001209570">
    <property type="component" value="Unassembled WGS sequence"/>
</dbReference>
<dbReference type="SUPFAM" id="SSF53474">
    <property type="entry name" value="alpha/beta-Hydrolases"/>
    <property type="match status" value="1"/>
</dbReference>
<dbReference type="Pfam" id="PF00561">
    <property type="entry name" value="Abhydrolase_1"/>
    <property type="match status" value="1"/>
</dbReference>
<dbReference type="PANTHER" id="PTHR12277">
    <property type="entry name" value="ALPHA/BETA HYDROLASE DOMAIN-CONTAINING PROTEIN"/>
    <property type="match status" value="1"/>
</dbReference>
<name>A0AAD5L4L5_PYTIN</name>
<dbReference type="InterPro" id="IPR029058">
    <property type="entry name" value="AB_hydrolase_fold"/>
</dbReference>
<evidence type="ECO:0000313" key="3">
    <source>
        <dbReference type="Proteomes" id="UP001209570"/>
    </source>
</evidence>
<dbReference type="PANTHER" id="PTHR12277:SF81">
    <property type="entry name" value="PROTEIN ABHD13"/>
    <property type="match status" value="1"/>
</dbReference>